<dbReference type="SUPFAM" id="SSF48008">
    <property type="entry name" value="GntR ligand-binding domain-like"/>
    <property type="match status" value="1"/>
</dbReference>
<dbReference type="EMBL" id="CP018135">
    <property type="protein sequence ID" value="APF40732.1"/>
    <property type="molecule type" value="Genomic_DNA"/>
</dbReference>
<name>A0A1L2ZNV2_9MICC</name>
<dbReference type="InterPro" id="IPR036390">
    <property type="entry name" value="WH_DNA-bd_sf"/>
</dbReference>
<dbReference type="Pfam" id="PF07729">
    <property type="entry name" value="FCD"/>
    <property type="match status" value="1"/>
</dbReference>
<reference evidence="5 6" key="1">
    <citation type="submission" date="2016-11" db="EMBL/GenBank/DDBJ databases">
        <title>Genome sequencing of Zhihengliuella aestuarii B18 antagonistic to Plasmodiophora brassicae.</title>
        <authorList>
            <person name="Luo Y."/>
        </authorList>
    </citation>
    <scope>NUCLEOTIDE SEQUENCE [LARGE SCALE GENOMIC DNA]</scope>
    <source>
        <strain evidence="5 6">B18</strain>
    </source>
</reference>
<evidence type="ECO:0000256" key="3">
    <source>
        <dbReference type="ARBA" id="ARBA00023163"/>
    </source>
</evidence>
<evidence type="ECO:0000313" key="6">
    <source>
        <dbReference type="Proteomes" id="UP000183530"/>
    </source>
</evidence>
<dbReference type="PANTHER" id="PTHR43537">
    <property type="entry name" value="TRANSCRIPTIONAL REGULATOR, GNTR FAMILY"/>
    <property type="match status" value="1"/>
</dbReference>
<dbReference type="SMART" id="SM00895">
    <property type="entry name" value="FCD"/>
    <property type="match status" value="1"/>
</dbReference>
<dbReference type="InterPro" id="IPR000524">
    <property type="entry name" value="Tscrpt_reg_HTH_GntR"/>
</dbReference>
<proteinExistence type="predicted"/>
<dbReference type="SUPFAM" id="SSF46785">
    <property type="entry name" value="Winged helix' DNA-binding domain"/>
    <property type="match status" value="1"/>
</dbReference>
<dbReference type="AlphaFoldDB" id="A0A1L2ZNV2"/>
<keyword evidence="1" id="KW-0805">Transcription regulation</keyword>
<dbReference type="Gene3D" id="1.20.120.530">
    <property type="entry name" value="GntR ligand-binding domain-like"/>
    <property type="match status" value="1"/>
</dbReference>
<accession>A0A1L2ZNV2</accession>
<evidence type="ECO:0000259" key="4">
    <source>
        <dbReference type="PROSITE" id="PS50949"/>
    </source>
</evidence>
<gene>
    <name evidence="5" type="ORF">BHE16_06585</name>
</gene>
<dbReference type="STRING" id="556325.BHE16_06585"/>
<dbReference type="SMART" id="SM00345">
    <property type="entry name" value="HTH_GNTR"/>
    <property type="match status" value="1"/>
</dbReference>
<dbReference type="GO" id="GO:0003700">
    <property type="term" value="F:DNA-binding transcription factor activity"/>
    <property type="evidence" value="ECO:0007669"/>
    <property type="project" value="InterPro"/>
</dbReference>
<dbReference type="PROSITE" id="PS50949">
    <property type="entry name" value="HTH_GNTR"/>
    <property type="match status" value="1"/>
</dbReference>
<protein>
    <recommendedName>
        <fullName evidence="4">HTH gntR-type domain-containing protein</fullName>
    </recommendedName>
</protein>
<evidence type="ECO:0000256" key="1">
    <source>
        <dbReference type="ARBA" id="ARBA00023015"/>
    </source>
</evidence>
<sequence>MSSSLAGRVYEDVKVGLFRGDYPVGKRLSIEALRTRFGVSKQPISEAFRLLAADGLVEILPRSGCVPRSYSRQEIEDFFAVFASFEASTTQLAARRRTPEQVESLRRILSSHSPEATVGNSPDHAAKRADEYRLHNREFHLTILEMAQSHVVTAVSRRMMDLSDYLIGTGAEEGRFVFHEVERHDEHEAIVEAIQAQDEELARRFMFAHISRAGQFAIAVQ</sequence>
<evidence type="ECO:0000313" key="5">
    <source>
        <dbReference type="EMBL" id="APF40732.1"/>
    </source>
</evidence>
<evidence type="ECO:0000256" key="2">
    <source>
        <dbReference type="ARBA" id="ARBA00023125"/>
    </source>
</evidence>
<dbReference type="PANTHER" id="PTHR43537:SF5">
    <property type="entry name" value="UXU OPERON TRANSCRIPTIONAL REGULATOR"/>
    <property type="match status" value="1"/>
</dbReference>
<keyword evidence="3" id="KW-0804">Transcription</keyword>
<dbReference type="InterPro" id="IPR008920">
    <property type="entry name" value="TF_FadR/GntR_C"/>
</dbReference>
<keyword evidence="2" id="KW-0238">DNA-binding</keyword>
<dbReference type="RefSeq" id="WP_071894208.1">
    <property type="nucleotide sequence ID" value="NZ_CP018135.1"/>
</dbReference>
<dbReference type="KEGG" id="nae:BHE16_06585"/>
<dbReference type="GO" id="GO:0003677">
    <property type="term" value="F:DNA binding"/>
    <property type="evidence" value="ECO:0007669"/>
    <property type="project" value="UniProtKB-KW"/>
</dbReference>
<dbReference type="OrthoDB" id="9816161at2"/>
<dbReference type="Proteomes" id="UP000183530">
    <property type="component" value="Chromosome"/>
</dbReference>
<keyword evidence="6" id="KW-1185">Reference proteome</keyword>
<organism evidence="5 6">
    <name type="scientific">Neomicrococcus aestuarii</name>
    <dbReference type="NCBI Taxonomy" id="556325"/>
    <lineage>
        <taxon>Bacteria</taxon>
        <taxon>Bacillati</taxon>
        <taxon>Actinomycetota</taxon>
        <taxon>Actinomycetes</taxon>
        <taxon>Micrococcales</taxon>
        <taxon>Micrococcaceae</taxon>
        <taxon>Neomicrococcus</taxon>
    </lineage>
</organism>
<feature type="domain" description="HTH gntR-type" evidence="4">
    <location>
        <begin position="3"/>
        <end position="70"/>
    </location>
</feature>
<dbReference type="InterPro" id="IPR036388">
    <property type="entry name" value="WH-like_DNA-bd_sf"/>
</dbReference>
<dbReference type="InterPro" id="IPR011711">
    <property type="entry name" value="GntR_C"/>
</dbReference>
<dbReference type="Pfam" id="PF00392">
    <property type="entry name" value="GntR"/>
    <property type="match status" value="1"/>
</dbReference>
<dbReference type="Gene3D" id="1.10.10.10">
    <property type="entry name" value="Winged helix-like DNA-binding domain superfamily/Winged helix DNA-binding domain"/>
    <property type="match status" value="1"/>
</dbReference>